<protein>
    <submittedName>
        <fullName evidence="3">YlxR family protein</fullName>
    </submittedName>
</protein>
<evidence type="ECO:0000313" key="4">
    <source>
        <dbReference type="Proteomes" id="UP001597402"/>
    </source>
</evidence>
<evidence type="ECO:0000256" key="1">
    <source>
        <dbReference type="SAM" id="MobiDB-lite"/>
    </source>
</evidence>
<dbReference type="EMBL" id="JBHUHP010000007">
    <property type="protein sequence ID" value="MFD2091267.1"/>
    <property type="molecule type" value="Genomic_DNA"/>
</dbReference>
<dbReference type="SUPFAM" id="SSF64376">
    <property type="entry name" value="YlxR-like"/>
    <property type="match status" value="1"/>
</dbReference>
<dbReference type="Gene3D" id="3.30.1230.10">
    <property type="entry name" value="YlxR-like"/>
    <property type="match status" value="1"/>
</dbReference>
<feature type="domain" description="YlxR" evidence="2">
    <location>
        <begin position="9"/>
        <end position="69"/>
    </location>
</feature>
<sequence>MVETSEPVRTCVGCRQRAPASDLLRVVVRSGALVPDPRRRLPGRGASVHPTPECLHAAERRRAFTRALRLPGGSGPLEVGPLRAHVLGSSPEQPGARAGTGE</sequence>
<keyword evidence="4" id="KW-1185">Reference proteome</keyword>
<comment type="caution">
    <text evidence="3">The sequence shown here is derived from an EMBL/GenBank/DDBJ whole genome shotgun (WGS) entry which is preliminary data.</text>
</comment>
<dbReference type="InterPro" id="IPR007393">
    <property type="entry name" value="YlxR_dom"/>
</dbReference>
<dbReference type="RefSeq" id="WP_376873382.1">
    <property type="nucleotide sequence ID" value="NZ_JBHUHP010000007.1"/>
</dbReference>
<gene>
    <name evidence="3" type="ORF">ACFSHS_06715</name>
</gene>
<dbReference type="InterPro" id="IPR035931">
    <property type="entry name" value="YlxR-like_sf"/>
</dbReference>
<name>A0ABW4X773_9ACTN</name>
<accession>A0ABW4X773</accession>
<dbReference type="PANTHER" id="PTHR34215:SF1">
    <property type="entry name" value="YLXR DOMAIN-CONTAINING PROTEIN"/>
    <property type="match status" value="1"/>
</dbReference>
<dbReference type="Pfam" id="PF04296">
    <property type="entry name" value="YlxR"/>
    <property type="match status" value="1"/>
</dbReference>
<evidence type="ECO:0000259" key="2">
    <source>
        <dbReference type="Pfam" id="PF04296"/>
    </source>
</evidence>
<organism evidence="3 4">
    <name type="scientific">Blastococcus deserti</name>
    <dbReference type="NCBI Taxonomy" id="2259033"/>
    <lineage>
        <taxon>Bacteria</taxon>
        <taxon>Bacillati</taxon>
        <taxon>Actinomycetota</taxon>
        <taxon>Actinomycetes</taxon>
        <taxon>Geodermatophilales</taxon>
        <taxon>Geodermatophilaceae</taxon>
        <taxon>Blastococcus</taxon>
    </lineage>
</organism>
<dbReference type="PANTHER" id="PTHR34215">
    <property type="entry name" value="BLL0784 PROTEIN"/>
    <property type="match status" value="1"/>
</dbReference>
<reference evidence="4" key="1">
    <citation type="journal article" date="2019" name="Int. J. Syst. Evol. Microbiol.">
        <title>The Global Catalogue of Microorganisms (GCM) 10K type strain sequencing project: providing services to taxonomists for standard genome sequencing and annotation.</title>
        <authorList>
            <consortium name="The Broad Institute Genomics Platform"/>
            <consortium name="The Broad Institute Genome Sequencing Center for Infectious Disease"/>
            <person name="Wu L."/>
            <person name="Ma J."/>
        </authorList>
    </citation>
    <scope>NUCLEOTIDE SEQUENCE [LARGE SCALE GENOMIC DNA]</scope>
    <source>
        <strain evidence="4">JCM 3338</strain>
    </source>
</reference>
<evidence type="ECO:0000313" key="3">
    <source>
        <dbReference type="EMBL" id="MFD2091267.1"/>
    </source>
</evidence>
<dbReference type="InterPro" id="IPR037465">
    <property type="entry name" value="YlxR"/>
</dbReference>
<dbReference type="Proteomes" id="UP001597402">
    <property type="component" value="Unassembled WGS sequence"/>
</dbReference>
<feature type="region of interest" description="Disordered" evidence="1">
    <location>
        <begin position="72"/>
        <end position="102"/>
    </location>
</feature>
<proteinExistence type="predicted"/>